<evidence type="ECO:0000313" key="2">
    <source>
        <dbReference type="EMBL" id="QQB47400.1"/>
    </source>
</evidence>
<dbReference type="GeneID" id="92760753"/>
<dbReference type="Proteomes" id="UP000596145">
    <property type="component" value="Chromosome"/>
</dbReference>
<protein>
    <submittedName>
        <fullName evidence="2">Uncharacterized protein</fullName>
    </submittedName>
</protein>
<proteinExistence type="predicted"/>
<accession>A0A7T4JVZ5</accession>
<keyword evidence="1" id="KW-0472">Membrane</keyword>
<keyword evidence="1" id="KW-0812">Transmembrane</keyword>
<gene>
    <name evidence="2" type="ORF">I6I10_05790</name>
</gene>
<dbReference type="RefSeq" id="WP_143336845.1">
    <property type="nucleotide sequence ID" value="NZ_CP066007.1"/>
</dbReference>
<dbReference type="EMBL" id="CP066007">
    <property type="protein sequence ID" value="QQB47400.1"/>
    <property type="molecule type" value="Genomic_DNA"/>
</dbReference>
<organism evidence="2 3">
    <name type="scientific">Corynebacterium glucuronolyticum</name>
    <dbReference type="NCBI Taxonomy" id="39791"/>
    <lineage>
        <taxon>Bacteria</taxon>
        <taxon>Bacillati</taxon>
        <taxon>Actinomycetota</taxon>
        <taxon>Actinomycetes</taxon>
        <taxon>Mycobacteriales</taxon>
        <taxon>Corynebacteriaceae</taxon>
        <taxon>Corynebacterium</taxon>
    </lineage>
</organism>
<dbReference type="AlphaFoldDB" id="A0A7T4JVZ5"/>
<feature type="transmembrane region" description="Helical" evidence="1">
    <location>
        <begin position="50"/>
        <end position="69"/>
    </location>
</feature>
<feature type="transmembrane region" description="Helical" evidence="1">
    <location>
        <begin position="7"/>
        <end position="30"/>
    </location>
</feature>
<name>A0A7T4JVZ5_9CORY</name>
<keyword evidence="1" id="KW-1133">Transmembrane helix</keyword>
<sequence length="257" mass="28772">MGRKIWIARALAFAIEVGPWIFPMLGSIFLSKAVSAPGGIGQFLSNWNTWAALFLILLGTVPLAIKVSNQAKESIFEIRARERETETLKLAAELISKIPVDSSLSRIKREERAIETRAEIIQRLGEQIYDDIESLRVIYFELDVSSDPQFFTPVDTFGCEHRPAKTHNEDDPRFHDFMKLINSSQETSSESHIKERNYKSFVSACVTGSGGEVGYGLLTMDTASEFPFSEDDEQNLLLAAKLIGQFLDAALRGKHVN</sequence>
<evidence type="ECO:0000256" key="1">
    <source>
        <dbReference type="SAM" id="Phobius"/>
    </source>
</evidence>
<evidence type="ECO:0000313" key="3">
    <source>
        <dbReference type="Proteomes" id="UP000596145"/>
    </source>
</evidence>
<reference evidence="2 3" key="1">
    <citation type="submission" date="2020-12" db="EMBL/GenBank/DDBJ databases">
        <title>FDA dAtabase for Regulatory Grade micrObial Sequences (FDA-ARGOS): Supporting development and validation of Infectious Disease Dx tests.</title>
        <authorList>
            <person name="Sproer C."/>
            <person name="Gronow S."/>
            <person name="Severitt S."/>
            <person name="Schroder I."/>
            <person name="Tallon L."/>
            <person name="Sadzewicz L."/>
            <person name="Zhao X."/>
            <person name="Boylan J."/>
            <person name="Ott S."/>
            <person name="Bowen H."/>
            <person name="Vavikolanu K."/>
            <person name="Mehta A."/>
            <person name="Aluvathingal J."/>
            <person name="Nadendla S."/>
            <person name="Lowell S."/>
            <person name="Myers T."/>
            <person name="Yan Y."/>
            <person name="Sichtig H."/>
        </authorList>
    </citation>
    <scope>NUCLEOTIDE SEQUENCE [LARGE SCALE GENOMIC DNA]</scope>
    <source>
        <strain evidence="2 3">FDAARGOS_1053</strain>
    </source>
</reference>